<dbReference type="RefSeq" id="WP_041085790.1">
    <property type="nucleotide sequence ID" value="NZ_JXRP01000006.1"/>
</dbReference>
<dbReference type="SMART" id="SM00704">
    <property type="entry name" value="ZnF_CDGSH"/>
    <property type="match status" value="1"/>
</dbReference>
<dbReference type="OrthoDB" id="9793389at2"/>
<feature type="domain" description="Iron-binding zinc finger CDGSH type" evidence="5">
    <location>
        <begin position="106"/>
        <end position="136"/>
    </location>
</feature>
<dbReference type="GO" id="GO:0046872">
    <property type="term" value="F:metal ion binding"/>
    <property type="evidence" value="ECO:0007669"/>
    <property type="project" value="UniProtKB-KW"/>
</dbReference>
<reference evidence="6 7" key="1">
    <citation type="submission" date="2015-01" db="EMBL/GenBank/DDBJ databases">
        <title>Genome sequencing of Jeotgalibacillus soli.</title>
        <authorList>
            <person name="Goh K.M."/>
            <person name="Chan K.-G."/>
            <person name="Yaakop A.S."/>
            <person name="Ee R."/>
            <person name="Gan H.M."/>
            <person name="Chan C.S."/>
        </authorList>
    </citation>
    <scope>NUCLEOTIDE SEQUENCE [LARGE SCALE GENOMIC DNA]</scope>
    <source>
        <strain evidence="6 7">P9</strain>
    </source>
</reference>
<evidence type="ECO:0000256" key="4">
    <source>
        <dbReference type="ARBA" id="ARBA00023014"/>
    </source>
</evidence>
<keyword evidence="1" id="KW-0001">2Fe-2S</keyword>
<keyword evidence="2" id="KW-0479">Metal-binding</keyword>
<accession>A0A0C2SDJ9</accession>
<evidence type="ECO:0000259" key="5">
    <source>
        <dbReference type="SMART" id="SM00704"/>
    </source>
</evidence>
<protein>
    <recommendedName>
        <fullName evidence="5">Iron-binding zinc finger CDGSH type domain-containing protein</fullName>
    </recommendedName>
</protein>
<gene>
    <name evidence="6" type="ORF">KP78_03890</name>
</gene>
<dbReference type="AlphaFoldDB" id="A0A0C2SDJ9"/>
<dbReference type="EMBL" id="JXRP01000006">
    <property type="protein sequence ID" value="KIL52019.1"/>
    <property type="molecule type" value="Genomic_DNA"/>
</dbReference>
<dbReference type="InterPro" id="IPR010693">
    <property type="entry name" value="Divergent_4Fe-4S_mono-cluster"/>
</dbReference>
<keyword evidence="7" id="KW-1185">Reference proteome</keyword>
<organism evidence="6 7">
    <name type="scientific">Jeotgalibacillus soli</name>
    <dbReference type="NCBI Taxonomy" id="889306"/>
    <lineage>
        <taxon>Bacteria</taxon>
        <taxon>Bacillati</taxon>
        <taxon>Bacillota</taxon>
        <taxon>Bacilli</taxon>
        <taxon>Bacillales</taxon>
        <taxon>Caryophanaceae</taxon>
        <taxon>Jeotgalibacillus</taxon>
    </lineage>
</organism>
<dbReference type="GO" id="GO:0005737">
    <property type="term" value="C:cytoplasm"/>
    <property type="evidence" value="ECO:0007669"/>
    <property type="project" value="UniProtKB-ARBA"/>
</dbReference>
<evidence type="ECO:0000313" key="7">
    <source>
        <dbReference type="Proteomes" id="UP000031938"/>
    </source>
</evidence>
<keyword evidence="3" id="KW-0408">Iron</keyword>
<evidence type="ECO:0000313" key="6">
    <source>
        <dbReference type="EMBL" id="KIL52019.1"/>
    </source>
</evidence>
<dbReference type="STRING" id="889306.KP78_03890"/>
<dbReference type="Gene3D" id="3.40.5.90">
    <property type="entry name" value="CDGSH iron-sulfur domain, mitoNEET-type"/>
    <property type="match status" value="1"/>
</dbReference>
<evidence type="ECO:0000256" key="3">
    <source>
        <dbReference type="ARBA" id="ARBA00023004"/>
    </source>
</evidence>
<dbReference type="InterPro" id="IPR018967">
    <property type="entry name" value="FeS-contain_CDGSH-typ"/>
</dbReference>
<dbReference type="Pfam" id="PF09360">
    <property type="entry name" value="zf-CDGSH"/>
    <property type="match status" value="1"/>
</dbReference>
<proteinExistence type="predicted"/>
<dbReference type="GO" id="GO:0051537">
    <property type="term" value="F:2 iron, 2 sulfur cluster binding"/>
    <property type="evidence" value="ECO:0007669"/>
    <property type="project" value="UniProtKB-KW"/>
</dbReference>
<dbReference type="Pfam" id="PF06902">
    <property type="entry name" value="Fer4_19"/>
    <property type="match status" value="1"/>
</dbReference>
<evidence type="ECO:0000256" key="1">
    <source>
        <dbReference type="ARBA" id="ARBA00022714"/>
    </source>
</evidence>
<sequence length="136" mass="15463">MTSRTKHYTSDEIDVYFHPDRCTHVSECVKRLPSVFNPNNRPWVNPEQGTSDEIAYVIEKCPTGALEYVRKDKGIGEMPPENTIIEPQPDGVYFVTGNLHIKQDEHTIHCTRAALCSCGLSSNKPFCDDSHKENRK</sequence>
<evidence type="ECO:0000256" key="2">
    <source>
        <dbReference type="ARBA" id="ARBA00022723"/>
    </source>
</evidence>
<dbReference type="Proteomes" id="UP000031938">
    <property type="component" value="Unassembled WGS sequence"/>
</dbReference>
<comment type="caution">
    <text evidence="6">The sequence shown here is derived from an EMBL/GenBank/DDBJ whole genome shotgun (WGS) entry which is preliminary data.</text>
</comment>
<name>A0A0C2SDJ9_9BACL</name>
<keyword evidence="4" id="KW-0411">Iron-sulfur</keyword>
<dbReference type="SUPFAM" id="SSF54862">
    <property type="entry name" value="4Fe-4S ferredoxins"/>
    <property type="match status" value="1"/>
</dbReference>
<dbReference type="InterPro" id="IPR042216">
    <property type="entry name" value="MitoNEET_CISD"/>
</dbReference>
<dbReference type="PATRIC" id="fig|889306.3.peg.391"/>